<comment type="similarity">
    <text evidence="2 6">Belongs to the pseudouridine synthase RluA family.</text>
</comment>
<dbReference type="RefSeq" id="WP_121132843.1">
    <property type="nucleotide sequence ID" value="NZ_JBHUFK010000064.1"/>
</dbReference>
<dbReference type="PANTHER" id="PTHR21600">
    <property type="entry name" value="MITOCHONDRIAL RNA PSEUDOURIDINE SYNTHASE"/>
    <property type="match status" value="1"/>
</dbReference>
<dbReference type="InterPro" id="IPR050188">
    <property type="entry name" value="RluA_PseudoU_synthase"/>
</dbReference>
<dbReference type="InterPro" id="IPR006224">
    <property type="entry name" value="PsdUridine_synth_RluA-like_CS"/>
</dbReference>
<dbReference type="PROSITE" id="PS01129">
    <property type="entry name" value="PSI_RLU"/>
    <property type="match status" value="1"/>
</dbReference>
<dbReference type="InterPro" id="IPR006225">
    <property type="entry name" value="PsdUridine_synth_RluC/D"/>
</dbReference>
<feature type="active site" evidence="4">
    <location>
        <position position="132"/>
    </location>
</feature>
<evidence type="ECO:0000313" key="9">
    <source>
        <dbReference type="Proteomes" id="UP000281813"/>
    </source>
</evidence>
<dbReference type="CDD" id="cd02869">
    <property type="entry name" value="PseudoU_synth_RluA_like"/>
    <property type="match status" value="1"/>
</dbReference>
<evidence type="ECO:0000256" key="5">
    <source>
        <dbReference type="PROSITE-ProRule" id="PRU00182"/>
    </source>
</evidence>
<evidence type="ECO:0000256" key="4">
    <source>
        <dbReference type="PIRSR" id="PIRSR606225-1"/>
    </source>
</evidence>
<dbReference type="FunFam" id="3.30.2350.10:FF:000005">
    <property type="entry name" value="Pseudouridine synthase"/>
    <property type="match status" value="1"/>
</dbReference>
<evidence type="ECO:0000256" key="6">
    <source>
        <dbReference type="RuleBase" id="RU362028"/>
    </source>
</evidence>
<dbReference type="EC" id="5.4.99.-" evidence="6"/>
<feature type="domain" description="Pseudouridine synthase RsuA/RluA-like" evidence="7">
    <location>
        <begin position="86"/>
        <end position="236"/>
    </location>
</feature>
<evidence type="ECO:0000256" key="3">
    <source>
        <dbReference type="ARBA" id="ARBA00023235"/>
    </source>
</evidence>
<evidence type="ECO:0000259" key="7">
    <source>
        <dbReference type="Pfam" id="PF00849"/>
    </source>
</evidence>
<dbReference type="GO" id="GO:0140098">
    <property type="term" value="F:catalytic activity, acting on RNA"/>
    <property type="evidence" value="ECO:0007669"/>
    <property type="project" value="UniProtKB-ARBA"/>
</dbReference>
<dbReference type="NCBIfam" id="TIGR00005">
    <property type="entry name" value="rluA_subfam"/>
    <property type="match status" value="1"/>
</dbReference>
<name>A0A494YWP8_9BACI</name>
<dbReference type="GO" id="GO:0003723">
    <property type="term" value="F:RNA binding"/>
    <property type="evidence" value="ECO:0007669"/>
    <property type="project" value="UniProtKB-KW"/>
</dbReference>
<dbReference type="GO" id="GO:0000455">
    <property type="term" value="P:enzyme-directed rRNA pseudouridine synthesis"/>
    <property type="evidence" value="ECO:0007669"/>
    <property type="project" value="TreeGrafter"/>
</dbReference>
<dbReference type="PROSITE" id="PS50889">
    <property type="entry name" value="S4"/>
    <property type="match status" value="1"/>
</dbReference>
<dbReference type="InterPro" id="IPR006145">
    <property type="entry name" value="PsdUridine_synth_RsuA/RluA"/>
</dbReference>
<keyword evidence="9" id="KW-1185">Reference proteome</keyword>
<dbReference type="SUPFAM" id="SSF55120">
    <property type="entry name" value="Pseudouridine synthase"/>
    <property type="match status" value="1"/>
</dbReference>
<gene>
    <name evidence="8" type="ORF">D8M05_13985</name>
</gene>
<dbReference type="Gene3D" id="3.30.2350.10">
    <property type="entry name" value="Pseudouridine synthase"/>
    <property type="match status" value="1"/>
</dbReference>
<evidence type="ECO:0000256" key="2">
    <source>
        <dbReference type="ARBA" id="ARBA00010876"/>
    </source>
</evidence>
<reference evidence="8 9" key="1">
    <citation type="journal article" date="2015" name="Antonie Van Leeuwenhoek">
        <title>Oceanobacillus bengalensis sp. nov., a bacterium isolated from seawater of the Bay of Bengal.</title>
        <authorList>
            <person name="Yongchang O."/>
            <person name="Xiang W."/>
            <person name="Wang G."/>
        </authorList>
    </citation>
    <scope>NUCLEOTIDE SEQUENCE [LARGE SCALE GENOMIC DNA]</scope>
    <source>
        <strain evidence="8 9">MCCC 1K00260</strain>
    </source>
</reference>
<comment type="catalytic activity">
    <reaction evidence="1 6">
        <text>a uridine in RNA = a pseudouridine in RNA</text>
        <dbReference type="Rhea" id="RHEA:48348"/>
        <dbReference type="Rhea" id="RHEA-COMP:12068"/>
        <dbReference type="Rhea" id="RHEA-COMP:12069"/>
        <dbReference type="ChEBI" id="CHEBI:65314"/>
        <dbReference type="ChEBI" id="CHEBI:65315"/>
    </reaction>
</comment>
<accession>A0A494YWP8</accession>
<comment type="caution">
    <text evidence="8">The sequence shown here is derived from an EMBL/GenBank/DDBJ whole genome shotgun (WGS) entry which is preliminary data.</text>
</comment>
<sequence length="292" mass="33281">MKVIITNQHHGMIIRDYLREVHRFSRRILIAVKESGKIHVNDSPQTVRYPLEEGDVLEIVFPKEEIAAYMNGDDTCLSIVYEDDAVIVVDKPAGMATIPSLNHPSGTVANGILSYYEKNNIPYTVHVVTRLDRDTSGLLLIAKHRYSHSLLATAQKEGRVKRRYKAIVEGVMESESGTLDAPIDRKEGSIIERTVAETGKRAITHYKVRKNCEHHTYVEVELETGRTHQIRVHFSHINHPLAGDDLYGGAREGITRHALHCFQLSFEHPFTKEEIKLESKLPWDMKELLNQM</sequence>
<dbReference type="InterPro" id="IPR020103">
    <property type="entry name" value="PsdUridine_synth_cat_dom_sf"/>
</dbReference>
<evidence type="ECO:0000313" key="8">
    <source>
        <dbReference type="EMBL" id="RKQ14137.1"/>
    </source>
</evidence>
<dbReference type="Pfam" id="PF00849">
    <property type="entry name" value="PseudoU_synth_2"/>
    <property type="match status" value="1"/>
</dbReference>
<dbReference type="PANTHER" id="PTHR21600:SF35">
    <property type="entry name" value="PSEUDOURIDINE SYNTHASE"/>
    <property type="match status" value="1"/>
</dbReference>
<comment type="function">
    <text evidence="6">Responsible for synthesis of pseudouridine from uracil.</text>
</comment>
<proteinExistence type="inferred from homology"/>
<evidence type="ECO:0000256" key="1">
    <source>
        <dbReference type="ARBA" id="ARBA00000073"/>
    </source>
</evidence>
<dbReference type="OrthoDB" id="9807829at2"/>
<dbReference type="EMBL" id="RBZO01000023">
    <property type="protein sequence ID" value="RKQ14137.1"/>
    <property type="molecule type" value="Genomic_DNA"/>
</dbReference>
<keyword evidence="3 6" id="KW-0413">Isomerase</keyword>
<organism evidence="8 9">
    <name type="scientific">Oceanobacillus bengalensis</name>
    <dbReference type="NCBI Taxonomy" id="1435466"/>
    <lineage>
        <taxon>Bacteria</taxon>
        <taxon>Bacillati</taxon>
        <taxon>Bacillota</taxon>
        <taxon>Bacilli</taxon>
        <taxon>Bacillales</taxon>
        <taxon>Bacillaceae</taxon>
        <taxon>Oceanobacillus</taxon>
    </lineage>
</organism>
<keyword evidence="5" id="KW-0694">RNA-binding</keyword>
<dbReference type="GO" id="GO:0009982">
    <property type="term" value="F:pseudouridine synthase activity"/>
    <property type="evidence" value="ECO:0007669"/>
    <property type="project" value="InterPro"/>
</dbReference>
<protein>
    <recommendedName>
        <fullName evidence="6">Pseudouridine synthase</fullName>
        <ecNumber evidence="6">5.4.99.-</ecNumber>
    </recommendedName>
</protein>
<dbReference type="Proteomes" id="UP000281813">
    <property type="component" value="Unassembled WGS sequence"/>
</dbReference>
<dbReference type="AlphaFoldDB" id="A0A494YWP8"/>